<reference evidence="2 3" key="1">
    <citation type="submission" date="2018-05" db="EMBL/GenBank/DDBJ databases">
        <title>Genomic Encyclopedia of Type Strains, Phase IV (KMG-IV): sequencing the most valuable type-strain genomes for metagenomic binning, comparative biology and taxonomic classification.</title>
        <authorList>
            <person name="Goeker M."/>
        </authorList>
    </citation>
    <scope>NUCLEOTIDE SEQUENCE [LARGE SCALE GENOMIC DNA]</scope>
    <source>
        <strain evidence="2 3">DSM 3183</strain>
    </source>
</reference>
<feature type="transmembrane region" description="Helical" evidence="1">
    <location>
        <begin position="53"/>
        <end position="79"/>
    </location>
</feature>
<organism evidence="2 3">
    <name type="scientific">Blastomonas natatoria</name>
    <dbReference type="NCBI Taxonomy" id="34015"/>
    <lineage>
        <taxon>Bacteria</taxon>
        <taxon>Pseudomonadati</taxon>
        <taxon>Pseudomonadota</taxon>
        <taxon>Alphaproteobacteria</taxon>
        <taxon>Sphingomonadales</taxon>
        <taxon>Sphingomonadaceae</taxon>
        <taxon>Blastomonas</taxon>
    </lineage>
</organism>
<name>A0A2V3VAH8_9SPHN</name>
<evidence type="ECO:0000313" key="2">
    <source>
        <dbReference type="EMBL" id="PXW77758.1"/>
    </source>
</evidence>
<keyword evidence="1" id="KW-0472">Membrane</keyword>
<accession>A0A2V3VAH8</accession>
<dbReference type="Proteomes" id="UP000248014">
    <property type="component" value="Unassembled WGS sequence"/>
</dbReference>
<protein>
    <submittedName>
        <fullName evidence="2">Uncharacterized protein</fullName>
    </submittedName>
</protein>
<dbReference type="OrthoDB" id="330925at2"/>
<keyword evidence="3" id="KW-1185">Reference proteome</keyword>
<comment type="caution">
    <text evidence="2">The sequence shown here is derived from an EMBL/GenBank/DDBJ whole genome shotgun (WGS) entry which is preliminary data.</text>
</comment>
<dbReference type="EMBL" id="QJJM01000004">
    <property type="protein sequence ID" value="PXW77758.1"/>
    <property type="molecule type" value="Genomic_DNA"/>
</dbReference>
<evidence type="ECO:0000256" key="1">
    <source>
        <dbReference type="SAM" id="Phobius"/>
    </source>
</evidence>
<feature type="transmembrane region" description="Helical" evidence="1">
    <location>
        <begin position="119"/>
        <end position="137"/>
    </location>
</feature>
<keyword evidence="1" id="KW-1133">Transmembrane helix</keyword>
<dbReference type="AlphaFoldDB" id="A0A2V3VAH8"/>
<proteinExistence type="predicted"/>
<sequence>MTQAQHRRWLKFTAIAVAIFGPIFSTGTMEAIADPARWSLDILAWPMDGEQDFAAPTTRFLAALTGGFLLGWGVMIWFLATRVHRLAPEPVRQAVLAGLLAWFVLDSCGSIASGQAVNAVFNIAVLLILVGPLWLPATDS</sequence>
<feature type="transmembrane region" description="Helical" evidence="1">
    <location>
        <begin position="12"/>
        <end position="33"/>
    </location>
</feature>
<gene>
    <name evidence="2" type="ORF">C7451_104254</name>
</gene>
<dbReference type="RefSeq" id="WP_110298223.1">
    <property type="nucleotide sequence ID" value="NZ_QJJM01000004.1"/>
</dbReference>
<evidence type="ECO:0000313" key="3">
    <source>
        <dbReference type="Proteomes" id="UP000248014"/>
    </source>
</evidence>
<keyword evidence="1" id="KW-0812">Transmembrane</keyword>